<dbReference type="PANTHER" id="PTHR13140:SF706">
    <property type="entry name" value="DILUTE CLASS UNCONVENTIONAL MYOSIN, ISOFORM C"/>
    <property type="match status" value="1"/>
</dbReference>
<dbReference type="InterPro" id="IPR001609">
    <property type="entry name" value="Myosin_head_motor_dom-like"/>
</dbReference>
<sequence length="347" mass="38667">MAHSFEVGTKAWQPDPTEGWIASEVEQKIVDGDQVKLIFRLENGESKAITTTIAALQDDNNTTLPPLMNPAMLEASDDLTNLSHLNEPAVLQAIKLRYSQKEIYTYSGIVLIATNPFARVDSLYVPGMVQVYAGKQRASQAPHLFAIAEEAFTDMLRDNRNQTIVVSGESGAGKTVSAKYIMRYFATRESPDQPGSRSNGRADTMSETEEQILATNPIMEAFGNAKTTRNDNSSRFGKYIEIMFNKKTEIIGAKIRTYLLERSRLVFQPLKERNYHIFYQLVAGATDAEREELGLLPVEHFDYLNQGGAPVIDGVDDKVDFDATRDSLSRIGVNTDQQSQIFRILAA</sequence>
<evidence type="ECO:0000256" key="2">
    <source>
        <dbReference type="ARBA" id="ARBA00022840"/>
    </source>
</evidence>
<dbReference type="GO" id="GO:0000146">
    <property type="term" value="F:microfilament motor activity"/>
    <property type="evidence" value="ECO:0007669"/>
    <property type="project" value="TreeGrafter"/>
</dbReference>
<dbReference type="EMBL" id="NAJN01001888">
    <property type="protein sequence ID" value="TKA60496.1"/>
    <property type="molecule type" value="Genomic_DNA"/>
</dbReference>
<feature type="non-terminal residue" evidence="8">
    <location>
        <position position="347"/>
    </location>
</feature>
<dbReference type="PROSITE" id="PS51456">
    <property type="entry name" value="MYOSIN_MOTOR"/>
    <property type="match status" value="1"/>
</dbReference>
<dbReference type="OrthoDB" id="6108017at2759"/>
<dbReference type="Pfam" id="PF00063">
    <property type="entry name" value="Myosin_head"/>
    <property type="match status" value="1"/>
</dbReference>
<evidence type="ECO:0000259" key="7">
    <source>
        <dbReference type="PROSITE" id="PS51456"/>
    </source>
</evidence>
<dbReference type="GO" id="GO:0016020">
    <property type="term" value="C:membrane"/>
    <property type="evidence" value="ECO:0007669"/>
    <property type="project" value="TreeGrafter"/>
</dbReference>
<reference evidence="8 9" key="1">
    <citation type="submission" date="2017-03" db="EMBL/GenBank/DDBJ databases">
        <title>Genomes of endolithic fungi from Antarctica.</title>
        <authorList>
            <person name="Coleine C."/>
            <person name="Masonjones S."/>
            <person name="Stajich J.E."/>
        </authorList>
    </citation>
    <scope>NUCLEOTIDE SEQUENCE [LARGE SCALE GENOMIC DNA]</scope>
    <source>
        <strain evidence="8 9">CCFEE 5187</strain>
    </source>
</reference>
<comment type="similarity">
    <text evidence="6">Belongs to the TRAFAC class myosin-kinesin ATPase superfamily. Myosin family.</text>
</comment>
<accession>A0A4U0WEU7</accession>
<evidence type="ECO:0000256" key="3">
    <source>
        <dbReference type="ARBA" id="ARBA00023123"/>
    </source>
</evidence>
<evidence type="ECO:0000313" key="8">
    <source>
        <dbReference type="EMBL" id="TKA60496.1"/>
    </source>
</evidence>
<keyword evidence="9" id="KW-1185">Reference proteome</keyword>
<evidence type="ECO:0000256" key="4">
    <source>
        <dbReference type="ARBA" id="ARBA00023175"/>
    </source>
</evidence>
<dbReference type="FunFam" id="1.10.10.820:FF:000001">
    <property type="entry name" value="Myosin heavy chain"/>
    <property type="match status" value="1"/>
</dbReference>
<dbReference type="GO" id="GO:0005737">
    <property type="term" value="C:cytoplasm"/>
    <property type="evidence" value="ECO:0007669"/>
    <property type="project" value="TreeGrafter"/>
</dbReference>
<dbReference type="GO" id="GO:0005524">
    <property type="term" value="F:ATP binding"/>
    <property type="evidence" value="ECO:0007669"/>
    <property type="project" value="UniProtKB-UniRule"/>
</dbReference>
<feature type="domain" description="Myosin motor" evidence="7">
    <location>
        <begin position="74"/>
        <end position="347"/>
    </location>
</feature>
<proteinExistence type="inferred from homology"/>
<dbReference type="GO" id="GO:0016459">
    <property type="term" value="C:myosin complex"/>
    <property type="evidence" value="ECO:0007669"/>
    <property type="project" value="UniProtKB-KW"/>
</dbReference>
<protein>
    <recommendedName>
        <fullName evidence="7">Myosin motor domain-containing protein</fullName>
    </recommendedName>
</protein>
<comment type="caution">
    <text evidence="6">Lacks conserved residue(s) required for the propagation of feature annotation.</text>
</comment>
<dbReference type="PRINTS" id="PR00193">
    <property type="entry name" value="MYOSINHEAVY"/>
</dbReference>
<dbReference type="PANTHER" id="PTHR13140">
    <property type="entry name" value="MYOSIN"/>
    <property type="match status" value="1"/>
</dbReference>
<dbReference type="GO" id="GO:0007015">
    <property type="term" value="P:actin filament organization"/>
    <property type="evidence" value="ECO:0007669"/>
    <property type="project" value="TreeGrafter"/>
</dbReference>
<feature type="binding site" evidence="6">
    <location>
        <begin position="168"/>
        <end position="175"/>
    </location>
    <ligand>
        <name>ATP</name>
        <dbReference type="ChEBI" id="CHEBI:30616"/>
    </ligand>
</feature>
<dbReference type="AlphaFoldDB" id="A0A4U0WEU7"/>
<keyword evidence="1 6" id="KW-0547">Nucleotide-binding</keyword>
<organism evidence="8 9">
    <name type="scientific">Cryomyces minteri</name>
    <dbReference type="NCBI Taxonomy" id="331657"/>
    <lineage>
        <taxon>Eukaryota</taxon>
        <taxon>Fungi</taxon>
        <taxon>Dikarya</taxon>
        <taxon>Ascomycota</taxon>
        <taxon>Pezizomycotina</taxon>
        <taxon>Dothideomycetes</taxon>
        <taxon>Dothideomycetes incertae sedis</taxon>
        <taxon>Cryomyces</taxon>
    </lineage>
</organism>
<dbReference type="SUPFAM" id="SSF50084">
    <property type="entry name" value="Myosin S1 fragment, N-terminal domain"/>
    <property type="match status" value="1"/>
</dbReference>
<keyword evidence="2 6" id="KW-0067">ATP-binding</keyword>
<gene>
    <name evidence="8" type="ORF">B0A49_07670</name>
</gene>
<dbReference type="SMART" id="SM00242">
    <property type="entry name" value="MYSc"/>
    <property type="match status" value="1"/>
</dbReference>
<dbReference type="Gene3D" id="3.40.850.10">
    <property type="entry name" value="Kinesin motor domain"/>
    <property type="match status" value="1"/>
</dbReference>
<evidence type="ECO:0000256" key="1">
    <source>
        <dbReference type="ARBA" id="ARBA00022741"/>
    </source>
</evidence>
<dbReference type="InterPro" id="IPR036961">
    <property type="entry name" value="Kinesin_motor_dom_sf"/>
</dbReference>
<dbReference type="GO" id="GO:0051015">
    <property type="term" value="F:actin filament binding"/>
    <property type="evidence" value="ECO:0007669"/>
    <property type="project" value="TreeGrafter"/>
</dbReference>
<keyword evidence="3 6" id="KW-0518">Myosin</keyword>
<name>A0A4U0WEU7_9PEZI</name>
<dbReference type="STRING" id="331657.A0A4U0WEU7"/>
<keyword evidence="5 6" id="KW-0009">Actin-binding</keyword>
<evidence type="ECO:0000256" key="5">
    <source>
        <dbReference type="ARBA" id="ARBA00023203"/>
    </source>
</evidence>
<dbReference type="InterPro" id="IPR027417">
    <property type="entry name" value="P-loop_NTPase"/>
</dbReference>
<evidence type="ECO:0000256" key="6">
    <source>
        <dbReference type="PROSITE-ProRule" id="PRU00782"/>
    </source>
</evidence>
<keyword evidence="4 6" id="KW-0505">Motor protein</keyword>
<dbReference type="SUPFAM" id="SSF52540">
    <property type="entry name" value="P-loop containing nucleoside triphosphate hydrolases"/>
    <property type="match status" value="1"/>
</dbReference>
<dbReference type="Proteomes" id="UP000308768">
    <property type="component" value="Unassembled WGS sequence"/>
</dbReference>
<evidence type="ECO:0000313" key="9">
    <source>
        <dbReference type="Proteomes" id="UP000308768"/>
    </source>
</evidence>
<comment type="caution">
    <text evidence="8">The sequence shown here is derived from an EMBL/GenBank/DDBJ whole genome shotgun (WGS) entry which is preliminary data.</text>
</comment>